<evidence type="ECO:0000313" key="2">
    <source>
        <dbReference type="Proteomes" id="UP000264062"/>
    </source>
</evidence>
<proteinExistence type="predicted"/>
<comment type="caution">
    <text evidence="1">The sequence shown here is derived from an EMBL/GenBank/DDBJ whole genome shotgun (WGS) entry which is preliminary data.</text>
</comment>
<sequence>MIQEEPDVCIEKSDTSEIDVTFDMVKVLSDTNTMGYKLFKEAYKYLDVPYVFNGRSNKKIDCMGLVFLAYTDVTEKKWQDLSVSPKQLIKSGKLGNAVEGFEGVLEESADFTKLRVGDIVYLLLDYKCNNEGETVTIDGKGYWVWHMGLFAGMHNNAPYWLEANPGEYVMLQRMTNQPFDALIATRP</sequence>
<dbReference type="InterPro" id="IPR038765">
    <property type="entry name" value="Papain-like_cys_pep_sf"/>
</dbReference>
<dbReference type="Proteomes" id="UP000264062">
    <property type="component" value="Unassembled WGS sequence"/>
</dbReference>
<accession>A0A350H926</accession>
<reference evidence="1 2" key="1">
    <citation type="journal article" date="2018" name="Nat. Biotechnol.">
        <title>A standardized bacterial taxonomy based on genome phylogeny substantially revises the tree of life.</title>
        <authorList>
            <person name="Parks D.H."/>
            <person name="Chuvochina M."/>
            <person name="Waite D.W."/>
            <person name="Rinke C."/>
            <person name="Skarshewski A."/>
            <person name="Chaumeil P.A."/>
            <person name="Hugenholtz P."/>
        </authorList>
    </citation>
    <scope>NUCLEOTIDE SEQUENCE [LARGE SCALE GENOMIC DNA]</scope>
    <source>
        <strain evidence="1">UBA9956</strain>
    </source>
</reference>
<dbReference type="SUPFAM" id="SSF54001">
    <property type="entry name" value="Cysteine proteinases"/>
    <property type="match status" value="1"/>
</dbReference>
<dbReference type="EMBL" id="DMZY01000079">
    <property type="protein sequence ID" value="HAV92042.1"/>
    <property type="molecule type" value="Genomic_DNA"/>
</dbReference>
<protein>
    <recommendedName>
        <fullName evidence="3">NlpC/P60 domain-containing protein</fullName>
    </recommendedName>
</protein>
<gene>
    <name evidence="1" type="ORF">DCW38_02545</name>
</gene>
<dbReference type="Gene3D" id="3.90.1720.10">
    <property type="entry name" value="endopeptidase domain like (from Nostoc punctiforme)"/>
    <property type="match status" value="1"/>
</dbReference>
<organism evidence="1 2">
    <name type="scientific">candidate division WOR-3 bacterium</name>
    <dbReference type="NCBI Taxonomy" id="2052148"/>
    <lineage>
        <taxon>Bacteria</taxon>
        <taxon>Bacteria division WOR-3</taxon>
    </lineage>
</organism>
<name>A0A350H926_UNCW3</name>
<dbReference type="AlphaFoldDB" id="A0A350H926"/>
<evidence type="ECO:0000313" key="1">
    <source>
        <dbReference type="EMBL" id="HAV92042.1"/>
    </source>
</evidence>
<evidence type="ECO:0008006" key="3">
    <source>
        <dbReference type="Google" id="ProtNLM"/>
    </source>
</evidence>